<gene>
    <name evidence="3" type="ORF">EV383_1760</name>
</gene>
<evidence type="ECO:0000256" key="1">
    <source>
        <dbReference type="ARBA" id="ARBA00023125"/>
    </source>
</evidence>
<evidence type="ECO:0008006" key="5">
    <source>
        <dbReference type="Google" id="ProtNLM"/>
    </source>
</evidence>
<accession>A0A4Q7USY8</accession>
<evidence type="ECO:0000313" key="3">
    <source>
        <dbReference type="EMBL" id="RZT84902.1"/>
    </source>
</evidence>
<dbReference type="AlphaFoldDB" id="A0A4Q7USY8"/>
<feature type="compositionally biased region" description="Acidic residues" evidence="2">
    <location>
        <begin position="552"/>
        <end position="563"/>
    </location>
</feature>
<evidence type="ECO:0000313" key="4">
    <source>
        <dbReference type="Proteomes" id="UP000291591"/>
    </source>
</evidence>
<evidence type="ECO:0000256" key="2">
    <source>
        <dbReference type="SAM" id="MobiDB-lite"/>
    </source>
</evidence>
<feature type="compositionally biased region" description="Basic and acidic residues" evidence="2">
    <location>
        <begin position="491"/>
        <end position="501"/>
    </location>
</feature>
<keyword evidence="4" id="KW-1185">Reference proteome</keyword>
<comment type="caution">
    <text evidence="3">The sequence shown here is derived from an EMBL/GenBank/DDBJ whole genome shotgun (WGS) entry which is preliminary data.</text>
</comment>
<feature type="region of interest" description="Disordered" evidence="2">
    <location>
        <begin position="445"/>
        <end position="563"/>
    </location>
</feature>
<dbReference type="Proteomes" id="UP000291591">
    <property type="component" value="Unassembled WGS sequence"/>
</dbReference>
<feature type="compositionally biased region" description="Basic and acidic residues" evidence="2">
    <location>
        <begin position="511"/>
        <end position="520"/>
    </location>
</feature>
<dbReference type="Gene3D" id="1.10.150.130">
    <property type="match status" value="1"/>
</dbReference>
<keyword evidence="1" id="KW-0238">DNA-binding</keyword>
<name>A0A4Q7USY8_PSEST</name>
<feature type="compositionally biased region" description="Basic and acidic residues" evidence="2">
    <location>
        <begin position="445"/>
        <end position="468"/>
    </location>
</feature>
<dbReference type="EMBL" id="SHKL01000001">
    <property type="protein sequence ID" value="RZT84902.1"/>
    <property type="molecule type" value="Genomic_DNA"/>
</dbReference>
<dbReference type="InterPro" id="IPR010998">
    <property type="entry name" value="Integrase_recombinase_N"/>
</dbReference>
<organism evidence="3 4">
    <name type="scientific">Pseudonocardia sediminis</name>
    <dbReference type="NCBI Taxonomy" id="1397368"/>
    <lineage>
        <taxon>Bacteria</taxon>
        <taxon>Bacillati</taxon>
        <taxon>Actinomycetota</taxon>
        <taxon>Actinomycetes</taxon>
        <taxon>Pseudonocardiales</taxon>
        <taxon>Pseudonocardiaceae</taxon>
        <taxon>Pseudonocardia</taxon>
    </lineage>
</organism>
<dbReference type="GO" id="GO:0003677">
    <property type="term" value="F:DNA binding"/>
    <property type="evidence" value="ECO:0007669"/>
    <property type="project" value="UniProtKB-KW"/>
</dbReference>
<reference evidence="3 4" key="1">
    <citation type="submission" date="2019-02" db="EMBL/GenBank/DDBJ databases">
        <title>Sequencing the genomes of 1000 actinobacteria strains.</title>
        <authorList>
            <person name="Klenk H.-P."/>
        </authorList>
    </citation>
    <scope>NUCLEOTIDE SEQUENCE [LARGE SCALE GENOMIC DNA]</scope>
    <source>
        <strain evidence="3 4">DSM 45779</strain>
    </source>
</reference>
<feature type="compositionally biased region" description="Basic and acidic residues" evidence="2">
    <location>
        <begin position="535"/>
        <end position="546"/>
    </location>
</feature>
<proteinExistence type="predicted"/>
<protein>
    <recommendedName>
        <fullName evidence="5">Integrase-like protein</fullName>
    </recommendedName>
</protein>
<sequence>MTRAKAGRRRQRGTIDRLPSGALRVRVYGGQDPVSGKRNTLVEVIEPGPRQEARAEAARTRLLNAVDEQRSPRTSATLDQLLDRYLETLDVGATTHRAYTRYLELHVRPFLGRTKAGAVGAEALDSLYAELRRCRDHRDRSGRGVDHRTIAGQPLTGARNLTNVIHARLRDRQRFEPQVGTWADRVPALDDPHMGRYLDRLAEHLDQRTADLGAATAAEPPRWAVDLLGQVPDRDDAEACAEWERKVGAVAACRALTGREDADDADTGPAEALDVLGAAPKPGMVEHHAVYCAGWEALGRPRADREELGLSDGALRMRVRAYERQQAWAPRYVATETAGTRQAAEHHRSAAVLHRAEADAATDPARAAELHQAADGAAALAAELDRRTGELEEVEATRGRWLLRTAVDRDKHDRAVIALAHRNSDRDAPDERVTADEWLTARDEAMRAEDEHRPITEHDLDDHTTDEHEALDDSPVLEAAVPDLPETAAAEPRERHEDDVRVPTTGESEDAVTRARRALDEIQAQEVYEAGLDTPEARDADAREDPYADQSGDGEDDYDDRWG</sequence>
<dbReference type="RefSeq" id="WP_165438282.1">
    <property type="nucleotide sequence ID" value="NZ_SHKL01000001.1"/>
</dbReference>